<keyword evidence="2" id="KW-1185">Reference proteome</keyword>
<gene>
    <name evidence="1" type="ORF">EV700_0378</name>
</gene>
<reference evidence="1 2" key="1">
    <citation type="submission" date="2019-02" db="EMBL/GenBank/DDBJ databases">
        <title>Genomic Encyclopedia of Type Strains, Phase IV (KMG-IV): sequencing the most valuable type-strain genomes for metagenomic binning, comparative biology and taxonomic classification.</title>
        <authorList>
            <person name="Goeker M."/>
        </authorList>
    </citation>
    <scope>NUCLEOTIDE SEQUENCE [LARGE SCALE GENOMIC DNA]</scope>
    <source>
        <strain evidence="1 2">DSM 105135</strain>
    </source>
</reference>
<evidence type="ECO:0008006" key="3">
    <source>
        <dbReference type="Google" id="ProtNLM"/>
    </source>
</evidence>
<comment type="caution">
    <text evidence="1">The sequence shown here is derived from an EMBL/GenBank/DDBJ whole genome shotgun (WGS) entry which is preliminary data.</text>
</comment>
<protein>
    <recommendedName>
        <fullName evidence="3">SCP2 domain-containing protein</fullName>
    </recommendedName>
</protein>
<dbReference type="EMBL" id="SHKX01000010">
    <property type="protein sequence ID" value="RZU47416.1"/>
    <property type="molecule type" value="Genomic_DNA"/>
</dbReference>
<evidence type="ECO:0000313" key="1">
    <source>
        <dbReference type="EMBL" id="RZU47416.1"/>
    </source>
</evidence>
<organism evidence="1 2">
    <name type="scientific">Fluviicoccus keumensis</name>
    <dbReference type="NCBI Taxonomy" id="1435465"/>
    <lineage>
        <taxon>Bacteria</taxon>
        <taxon>Pseudomonadati</taxon>
        <taxon>Pseudomonadota</taxon>
        <taxon>Gammaproteobacteria</taxon>
        <taxon>Moraxellales</taxon>
        <taxon>Moraxellaceae</taxon>
        <taxon>Fluviicoccus</taxon>
    </lineage>
</organism>
<dbReference type="Proteomes" id="UP000292423">
    <property type="component" value="Unassembled WGS sequence"/>
</dbReference>
<dbReference type="AlphaFoldDB" id="A0A4V2G657"/>
<evidence type="ECO:0000313" key="2">
    <source>
        <dbReference type="Proteomes" id="UP000292423"/>
    </source>
</evidence>
<name>A0A4V2G657_9GAMM</name>
<proteinExistence type="predicted"/>
<sequence length="175" mass="19449">MNKQKLLLELQRIYVIIMMEVVGKGLVAASEVDEEIAREVAAFPAGLEIEMIVMPAGPSFRVRVTPHGTLELANGSTARPGLSIKIKHLSHAFLVFTFQESTARAFANDRMVADGEVSYAIRLVRCLDRMEALILPKLVAERAVKRYPVNLQLSDKIQKAARIYALVGKLFLTRS</sequence>
<accession>A0A4V2G657</accession>